<dbReference type="SMART" id="SM00752">
    <property type="entry name" value="HTTM"/>
    <property type="match status" value="1"/>
</dbReference>
<organism evidence="8 9">
    <name type="scientific">Mycobacterium noviomagense</name>
    <dbReference type="NCBI Taxonomy" id="459858"/>
    <lineage>
        <taxon>Bacteria</taxon>
        <taxon>Bacillati</taxon>
        <taxon>Actinomycetota</taxon>
        <taxon>Actinomycetes</taxon>
        <taxon>Mycobacteriales</taxon>
        <taxon>Mycobacteriaceae</taxon>
        <taxon>Mycobacterium</taxon>
    </lineage>
</organism>
<evidence type="ECO:0000256" key="6">
    <source>
        <dbReference type="SAM" id="Phobius"/>
    </source>
</evidence>
<evidence type="ECO:0000256" key="2">
    <source>
        <dbReference type="ARBA" id="ARBA00022692"/>
    </source>
</evidence>
<keyword evidence="2 6" id="KW-0812">Transmembrane</keyword>
<evidence type="ECO:0000256" key="5">
    <source>
        <dbReference type="SAM" id="MobiDB-lite"/>
    </source>
</evidence>
<name>A0A7I7PEQ1_9MYCO</name>
<accession>A0A7I7PEQ1</accession>
<keyword evidence="3 6" id="KW-1133">Transmembrane helix</keyword>
<comment type="subcellular location">
    <subcellularLocation>
        <location evidence="1">Endomembrane system</location>
        <topology evidence="1">Multi-pass membrane protein</topology>
    </subcellularLocation>
</comment>
<protein>
    <recommendedName>
        <fullName evidence="7">HTTM-like domain-containing protein</fullName>
    </recommendedName>
</protein>
<evidence type="ECO:0000313" key="9">
    <source>
        <dbReference type="Proteomes" id="UP000466894"/>
    </source>
</evidence>
<dbReference type="PANTHER" id="PTHR39535:SF2">
    <property type="entry name" value="HTTM DOMAIN-CONTAINING PROTEIN"/>
    <property type="match status" value="1"/>
</dbReference>
<dbReference type="RefSeq" id="WP_083089201.1">
    <property type="nucleotide sequence ID" value="NZ_AP022583.1"/>
</dbReference>
<reference evidence="8 9" key="1">
    <citation type="journal article" date="2019" name="Emerg. Microbes Infect.">
        <title>Comprehensive subspecies identification of 175 nontuberculous mycobacteria species based on 7547 genomic profiles.</title>
        <authorList>
            <person name="Matsumoto Y."/>
            <person name="Kinjo T."/>
            <person name="Motooka D."/>
            <person name="Nabeya D."/>
            <person name="Jung N."/>
            <person name="Uechi K."/>
            <person name="Horii T."/>
            <person name="Iida T."/>
            <person name="Fujita J."/>
            <person name="Nakamura S."/>
        </authorList>
    </citation>
    <scope>NUCLEOTIDE SEQUENCE [LARGE SCALE GENOMIC DNA]</scope>
    <source>
        <strain evidence="8 9">JCM 16367</strain>
    </source>
</reference>
<evidence type="ECO:0000313" key="8">
    <source>
        <dbReference type="EMBL" id="BBY07031.1"/>
    </source>
</evidence>
<dbReference type="Proteomes" id="UP000466894">
    <property type="component" value="Chromosome"/>
</dbReference>
<feature type="transmembrane region" description="Helical" evidence="6">
    <location>
        <begin position="225"/>
        <end position="246"/>
    </location>
</feature>
<dbReference type="Pfam" id="PF05090">
    <property type="entry name" value="HTTM"/>
    <property type="match status" value="1"/>
</dbReference>
<feature type="transmembrane region" description="Helical" evidence="6">
    <location>
        <begin position="253"/>
        <end position="285"/>
    </location>
</feature>
<dbReference type="EMBL" id="AP022583">
    <property type="protein sequence ID" value="BBY07031.1"/>
    <property type="molecule type" value="Genomic_DNA"/>
</dbReference>
<dbReference type="AlphaFoldDB" id="A0A7I7PEQ1"/>
<gene>
    <name evidence="8" type="ORF">MNVI_23490</name>
</gene>
<feature type="transmembrane region" description="Helical" evidence="6">
    <location>
        <begin position="83"/>
        <end position="100"/>
    </location>
</feature>
<dbReference type="OrthoDB" id="128729at2"/>
<feature type="domain" description="HTTM-like" evidence="7">
    <location>
        <begin position="23"/>
        <end position="290"/>
    </location>
</feature>
<evidence type="ECO:0000256" key="4">
    <source>
        <dbReference type="ARBA" id="ARBA00023136"/>
    </source>
</evidence>
<evidence type="ECO:0000256" key="3">
    <source>
        <dbReference type="ARBA" id="ARBA00022989"/>
    </source>
</evidence>
<keyword evidence="4 6" id="KW-0472">Membrane</keyword>
<evidence type="ECO:0000259" key="7">
    <source>
        <dbReference type="SMART" id="SM00752"/>
    </source>
</evidence>
<evidence type="ECO:0000256" key="1">
    <source>
        <dbReference type="ARBA" id="ARBA00004127"/>
    </source>
</evidence>
<proteinExistence type="predicted"/>
<sequence>MSEPEARQGPWVAAAEVWRRFWFRPQPAYTLGLVRIAFGALALGWTLSLLPDLYELFGPNGIQPQQPGGSFQWGVFAIWNSDRALLVGWAVLLVASLALTIGWRSRLAALGVFVLILSFQHRNPWVWNSGDLLVRLEALFLALSPCGAALSLDQRRSTGMFWSAQQRPQWPLRLMQLQVSLIYLASVSSKLNGSAWPEGTAVSYALRLQDMLLIPASHWLANNALLMNAATWGTLAVELSVAIFVWNRRLRPWALAAGVIMHISIMMAIAVGFFSLAMFVLYLAFVPPETVQRLPRSTKHMVTKLLPGRWRRNRLRHSGIHQSEGRVEAGSSRGELDYQTEAGNGTDRLGVNITGQRPTP</sequence>
<feature type="transmembrane region" description="Helical" evidence="6">
    <location>
        <begin position="28"/>
        <end position="50"/>
    </location>
</feature>
<feature type="region of interest" description="Disordered" evidence="5">
    <location>
        <begin position="321"/>
        <end position="360"/>
    </location>
</feature>
<dbReference type="KEGG" id="mnv:MNVI_23490"/>
<dbReference type="GO" id="GO:0012505">
    <property type="term" value="C:endomembrane system"/>
    <property type="evidence" value="ECO:0007669"/>
    <property type="project" value="UniProtKB-SubCell"/>
</dbReference>
<dbReference type="InterPro" id="IPR052964">
    <property type="entry name" value="Sporulation_signal_mat"/>
</dbReference>
<dbReference type="InterPro" id="IPR011020">
    <property type="entry name" value="HTTM-like"/>
</dbReference>
<dbReference type="InterPro" id="IPR053934">
    <property type="entry name" value="HTTM_dom"/>
</dbReference>
<dbReference type="PANTHER" id="PTHR39535">
    <property type="entry name" value="SPORULATION-DELAYING PROTEIN SDPB"/>
    <property type="match status" value="1"/>
</dbReference>